<dbReference type="AlphaFoldDB" id="A0A0F9PB24"/>
<gene>
    <name evidence="1" type="ORF">LCGC14_0866040</name>
</gene>
<name>A0A0F9PB24_9ZZZZ</name>
<evidence type="ECO:0000313" key="1">
    <source>
        <dbReference type="EMBL" id="KKN27289.1"/>
    </source>
</evidence>
<organism evidence="1">
    <name type="scientific">marine sediment metagenome</name>
    <dbReference type="NCBI Taxonomy" id="412755"/>
    <lineage>
        <taxon>unclassified sequences</taxon>
        <taxon>metagenomes</taxon>
        <taxon>ecological metagenomes</taxon>
    </lineage>
</organism>
<protein>
    <submittedName>
        <fullName evidence="1">Uncharacterized protein</fullName>
    </submittedName>
</protein>
<comment type="caution">
    <text evidence="1">The sequence shown here is derived from an EMBL/GenBank/DDBJ whole genome shotgun (WGS) entry which is preliminary data.</text>
</comment>
<reference evidence="1" key="1">
    <citation type="journal article" date="2015" name="Nature">
        <title>Complex archaea that bridge the gap between prokaryotes and eukaryotes.</title>
        <authorList>
            <person name="Spang A."/>
            <person name="Saw J.H."/>
            <person name="Jorgensen S.L."/>
            <person name="Zaremba-Niedzwiedzka K."/>
            <person name="Martijn J."/>
            <person name="Lind A.E."/>
            <person name="van Eijk R."/>
            <person name="Schleper C."/>
            <person name="Guy L."/>
            <person name="Ettema T.J."/>
        </authorList>
    </citation>
    <scope>NUCLEOTIDE SEQUENCE</scope>
</reference>
<proteinExistence type="predicted"/>
<dbReference type="EMBL" id="LAZR01002650">
    <property type="protein sequence ID" value="KKN27289.1"/>
    <property type="molecule type" value="Genomic_DNA"/>
</dbReference>
<sequence length="125" mass="14646">MYNSSIEHGRIIGAFQRHVPGCYIRDNRATGGYINICRGYRDIPWKDNKTAPKVYRQAVDITLMNLPRGFVTPATQYRGLSLVRPGWRQEFRRASRHLTQVQMRKISRDLKARNIFPKTRRRGAE</sequence>
<accession>A0A0F9PB24</accession>